<dbReference type="InterPro" id="IPR009056">
    <property type="entry name" value="Cyt_c-like_dom"/>
</dbReference>
<keyword evidence="2 6" id="KW-0349">Heme</keyword>
<dbReference type="PANTHER" id="PTHR37823">
    <property type="entry name" value="CYTOCHROME C-553-LIKE"/>
    <property type="match status" value="1"/>
</dbReference>
<evidence type="ECO:0000256" key="3">
    <source>
        <dbReference type="ARBA" id="ARBA00022723"/>
    </source>
</evidence>
<keyword evidence="1" id="KW-0813">Transport</keyword>
<accession>A0ABY4X9A4</accession>
<dbReference type="Proteomes" id="UP001056937">
    <property type="component" value="Chromosome 1"/>
</dbReference>
<evidence type="ECO:0000313" key="8">
    <source>
        <dbReference type="EMBL" id="USI73502.1"/>
    </source>
</evidence>
<dbReference type="InterPro" id="IPR036909">
    <property type="entry name" value="Cyt_c-like_dom_sf"/>
</dbReference>
<reference evidence="8" key="1">
    <citation type="journal article" date="2022" name="Toxins">
        <title>Genomic Analysis of Sphingopyxis sp. USTB-05 for Biodegrading Cyanobacterial Hepatotoxins.</title>
        <authorList>
            <person name="Liu C."/>
            <person name="Xu Q."/>
            <person name="Zhao Z."/>
            <person name="Zhang H."/>
            <person name="Liu X."/>
            <person name="Yin C."/>
            <person name="Liu Y."/>
            <person name="Yan H."/>
        </authorList>
    </citation>
    <scope>NUCLEOTIDE SEQUENCE</scope>
    <source>
        <strain evidence="8">NBD5</strain>
    </source>
</reference>
<feature type="domain" description="Cytochrome c" evidence="7">
    <location>
        <begin position="169"/>
        <end position="257"/>
    </location>
</feature>
<gene>
    <name evidence="8" type="ORF">LHA26_03195</name>
</gene>
<evidence type="ECO:0000313" key="9">
    <source>
        <dbReference type="Proteomes" id="UP001056937"/>
    </source>
</evidence>
<evidence type="ECO:0000256" key="1">
    <source>
        <dbReference type="ARBA" id="ARBA00022448"/>
    </source>
</evidence>
<keyword evidence="9" id="KW-1185">Reference proteome</keyword>
<keyword evidence="3 6" id="KW-0479">Metal-binding</keyword>
<dbReference type="SUPFAM" id="SSF46626">
    <property type="entry name" value="Cytochrome c"/>
    <property type="match status" value="1"/>
</dbReference>
<evidence type="ECO:0000259" key="7">
    <source>
        <dbReference type="PROSITE" id="PS51007"/>
    </source>
</evidence>
<keyword evidence="4" id="KW-0249">Electron transport</keyword>
<proteinExistence type="predicted"/>
<name>A0ABY4X9A4_9SPHN</name>
<evidence type="ECO:0000256" key="2">
    <source>
        <dbReference type="ARBA" id="ARBA00022617"/>
    </source>
</evidence>
<evidence type="ECO:0000256" key="6">
    <source>
        <dbReference type="PROSITE-ProRule" id="PRU00433"/>
    </source>
</evidence>
<dbReference type="EMBL" id="CP084930">
    <property type="protein sequence ID" value="USI73502.1"/>
    <property type="molecule type" value="Genomic_DNA"/>
</dbReference>
<sequence length="262" mass="28765">MDHRAAHPAQSVRVETGDGRFWIKGAAALLARKDVVRIEVVDDVSYHDRATYHAIPLAHLIDGASARAGMLEAAAADGFVAHLPLSMVRNRDPSLPIAYLAVEDPGSQWRALPGKSVSAGPFYIVWIGPHAQRVPAEYWPYQIVALRVTTAPDDRWSVLNPASVAGASANVRDGRALFVANCLSCHKIDGQGEGTIGPDLNRPMNPTAYFQRAALHRYIRNPASLRHWPAQQMPAFDAARLPDHEIDEIIDYLAAYRSHSRS</sequence>
<keyword evidence="5 6" id="KW-0408">Iron</keyword>
<dbReference type="Pfam" id="PF13442">
    <property type="entry name" value="Cytochrome_CBB3"/>
    <property type="match status" value="1"/>
</dbReference>
<dbReference type="PANTHER" id="PTHR37823:SF1">
    <property type="entry name" value="CYTOCHROME C-553-LIKE"/>
    <property type="match status" value="1"/>
</dbReference>
<evidence type="ECO:0000256" key="4">
    <source>
        <dbReference type="ARBA" id="ARBA00022982"/>
    </source>
</evidence>
<dbReference type="RefSeq" id="WP_252167312.1">
    <property type="nucleotide sequence ID" value="NZ_CP084930.1"/>
</dbReference>
<dbReference type="InterPro" id="IPR051811">
    <property type="entry name" value="Cytochrome_c550/c551-like"/>
</dbReference>
<dbReference type="Gene3D" id="1.10.760.10">
    <property type="entry name" value="Cytochrome c-like domain"/>
    <property type="match status" value="1"/>
</dbReference>
<evidence type="ECO:0000256" key="5">
    <source>
        <dbReference type="ARBA" id="ARBA00023004"/>
    </source>
</evidence>
<protein>
    <submittedName>
        <fullName evidence="8">Cytochrome c</fullName>
    </submittedName>
</protein>
<organism evidence="8 9">
    <name type="scientific">Sphingomonas morindae</name>
    <dbReference type="NCBI Taxonomy" id="1541170"/>
    <lineage>
        <taxon>Bacteria</taxon>
        <taxon>Pseudomonadati</taxon>
        <taxon>Pseudomonadota</taxon>
        <taxon>Alphaproteobacteria</taxon>
        <taxon>Sphingomonadales</taxon>
        <taxon>Sphingomonadaceae</taxon>
        <taxon>Sphingomonas</taxon>
    </lineage>
</organism>
<dbReference type="PROSITE" id="PS51007">
    <property type="entry name" value="CYTC"/>
    <property type="match status" value="1"/>
</dbReference>